<proteinExistence type="predicted"/>
<organism evidence="1 2">
    <name type="scientific">Allobacillus salarius</name>
    <dbReference type="NCBI Taxonomy" id="1955272"/>
    <lineage>
        <taxon>Bacteria</taxon>
        <taxon>Bacillati</taxon>
        <taxon>Bacillota</taxon>
        <taxon>Bacilli</taxon>
        <taxon>Bacillales</taxon>
        <taxon>Bacillaceae</taxon>
        <taxon>Allobacillus</taxon>
    </lineage>
</organism>
<protein>
    <submittedName>
        <fullName evidence="1">FbpB family small basic protein</fullName>
    </submittedName>
</protein>
<reference evidence="1 2" key="1">
    <citation type="submission" date="2019-07" db="EMBL/GenBank/DDBJ databases">
        <title>Allobacillus sp. nov. SKP isolated from shrimp paste of Euphausiacea.</title>
        <authorList>
            <person name="Kanchanasin P."/>
            <person name="Tanasupawat S."/>
            <person name="Shi W."/>
            <person name="Wu L."/>
            <person name="Ma J."/>
        </authorList>
    </citation>
    <scope>NUCLEOTIDE SEQUENCE [LARGE SCALE GENOMIC DNA]</scope>
    <source>
        <strain evidence="1 2">SKP4-8</strain>
    </source>
</reference>
<dbReference type="Pfam" id="PF13040">
    <property type="entry name" value="Fur_reg_FbpB"/>
    <property type="match status" value="1"/>
</dbReference>
<dbReference type="InterPro" id="IPR025004">
    <property type="entry name" value="SenN/SenS"/>
</dbReference>
<dbReference type="RefSeq" id="WP_144087840.1">
    <property type="nucleotide sequence ID" value="NZ_VMHE01000002.1"/>
</dbReference>
<gene>
    <name evidence="1" type="ORF">FPQ13_03045</name>
</gene>
<dbReference type="EMBL" id="VMHE01000002">
    <property type="protein sequence ID" value="TSJ67251.1"/>
    <property type="molecule type" value="Genomic_DNA"/>
</dbReference>
<sequence>MRRNNQLSFQTLIQQEKDRIMKDPKEIDKIYDRLDKKFEVIKQPSPNA</sequence>
<evidence type="ECO:0000313" key="1">
    <source>
        <dbReference type="EMBL" id="TSJ67251.1"/>
    </source>
</evidence>
<dbReference type="AlphaFoldDB" id="A0A556PS80"/>
<dbReference type="Proteomes" id="UP000316425">
    <property type="component" value="Unassembled WGS sequence"/>
</dbReference>
<evidence type="ECO:0000313" key="2">
    <source>
        <dbReference type="Proteomes" id="UP000316425"/>
    </source>
</evidence>
<name>A0A556PS80_9BACI</name>
<comment type="caution">
    <text evidence="1">The sequence shown here is derived from an EMBL/GenBank/DDBJ whole genome shotgun (WGS) entry which is preliminary data.</text>
</comment>
<accession>A0A556PS80</accession>
<keyword evidence="2" id="KW-1185">Reference proteome</keyword>
<dbReference type="OrthoDB" id="2991278at2"/>